<evidence type="ECO:0000256" key="1">
    <source>
        <dbReference type="SAM" id="MobiDB-lite"/>
    </source>
</evidence>
<evidence type="ECO:0000259" key="2">
    <source>
        <dbReference type="Pfam" id="PF04069"/>
    </source>
</evidence>
<feature type="domain" description="ABC-type glycine betaine transport system substrate-binding" evidence="2">
    <location>
        <begin position="83"/>
        <end position="149"/>
    </location>
</feature>
<dbReference type="Gene3D" id="3.40.190.120">
    <property type="entry name" value="Osmoprotection protein (prox), domain 2"/>
    <property type="match status" value="2"/>
</dbReference>
<proteinExistence type="predicted"/>
<evidence type="ECO:0000313" key="3">
    <source>
        <dbReference type="EMBL" id="NGM14748.1"/>
    </source>
</evidence>
<dbReference type="InterPro" id="IPR007210">
    <property type="entry name" value="ABC_Gly_betaine_transp_sub-bd"/>
</dbReference>
<feature type="region of interest" description="Disordered" evidence="1">
    <location>
        <begin position="1"/>
        <end position="30"/>
    </location>
</feature>
<comment type="caution">
    <text evidence="3">The sequence shown here is derived from an EMBL/GenBank/DDBJ whole genome shotgun (WGS) entry which is preliminary data.</text>
</comment>
<sequence length="364" mass="37083">MLGGHRGRQAGSPVGHAAGPSGPRRDTEGGLMRAGRRLSIAVVGAVAAATVLAGCGDAGSSGTEAPQQGASGEGCAPVAGEQLIALEDDKSLQNADNIIPAVNSEVANPQLIAALDKVSAVLDTPKLVQLNKAVDVDRKSAQAAAQEFADANSLTDGVQRGSGGRITVGAGNFTESEIIAELYKIQLTAAGYQVSVQQIGNRELYEPALEKGEIQVVPEYAATLAEFLNGKVNSGGQPVSSPDVDKTVTALRGLGEQVGLTFGAPAAAQTQNAFAVTQEFADKYGVRTLSELAEKCSGTATVLGGPPECQERPFCKPGLEQTYGLSVGSFSSLDGGGPLTKTALRNGTISVGLVFSTDAAYAQN</sequence>
<dbReference type="CDD" id="cd13606">
    <property type="entry name" value="PBP2_ProX_like"/>
    <property type="match status" value="1"/>
</dbReference>
<dbReference type="EMBL" id="SAIY01000006">
    <property type="protein sequence ID" value="NGM14748.1"/>
    <property type="molecule type" value="Genomic_DNA"/>
</dbReference>
<dbReference type="Proteomes" id="UP000478148">
    <property type="component" value="Unassembled WGS sequence"/>
</dbReference>
<accession>A0A6M1L902</accession>
<organism evidence="3 4">
    <name type="scientific">Verrucosispora sioxanthis</name>
    <dbReference type="NCBI Taxonomy" id="2499994"/>
    <lineage>
        <taxon>Bacteria</taxon>
        <taxon>Bacillati</taxon>
        <taxon>Actinomycetota</taxon>
        <taxon>Actinomycetes</taxon>
        <taxon>Micromonosporales</taxon>
        <taxon>Micromonosporaceae</taxon>
        <taxon>Micromonospora</taxon>
    </lineage>
</organism>
<gene>
    <name evidence="3" type="ORF">ENC19_19870</name>
</gene>
<feature type="domain" description="ABC-type glycine betaine transport system substrate-binding" evidence="2">
    <location>
        <begin position="165"/>
        <end position="363"/>
    </location>
</feature>
<dbReference type="GO" id="GO:0043190">
    <property type="term" value="C:ATP-binding cassette (ABC) transporter complex"/>
    <property type="evidence" value="ECO:0007669"/>
    <property type="project" value="InterPro"/>
</dbReference>
<dbReference type="GO" id="GO:0022857">
    <property type="term" value="F:transmembrane transporter activity"/>
    <property type="evidence" value="ECO:0007669"/>
    <property type="project" value="InterPro"/>
</dbReference>
<evidence type="ECO:0000313" key="4">
    <source>
        <dbReference type="Proteomes" id="UP000478148"/>
    </source>
</evidence>
<reference evidence="3 4" key="1">
    <citation type="submission" date="2020-02" db="EMBL/GenBank/DDBJ databases">
        <title>Draft Genome Sequence of Verrucosispora sp. Strain CWR15, Isolated from Gulf of Mexico Sponge.</title>
        <authorList>
            <person name="Kennedy S.J."/>
            <person name="Cella E."/>
            <person name="Azarian T."/>
            <person name="Baker B.J."/>
            <person name="Shaw L.N."/>
        </authorList>
    </citation>
    <scope>NUCLEOTIDE SEQUENCE [LARGE SCALE GENOMIC DNA]</scope>
    <source>
        <strain evidence="3 4">CWR15</strain>
    </source>
</reference>
<protein>
    <submittedName>
        <fullName evidence="3">Glycine/betaine ABC transporter substrate-binding protein</fullName>
    </submittedName>
</protein>
<dbReference type="SUPFAM" id="SSF53850">
    <property type="entry name" value="Periplasmic binding protein-like II"/>
    <property type="match status" value="2"/>
</dbReference>
<dbReference type="Pfam" id="PF04069">
    <property type="entry name" value="OpuAC"/>
    <property type="match status" value="2"/>
</dbReference>
<name>A0A6M1L902_9ACTN</name>
<dbReference type="AlphaFoldDB" id="A0A6M1L902"/>
<dbReference type="Gene3D" id="3.40.190.10">
    <property type="entry name" value="Periplasmic binding protein-like II"/>
    <property type="match status" value="2"/>
</dbReference>
<keyword evidence="4" id="KW-1185">Reference proteome</keyword>